<evidence type="ECO:0000313" key="1">
    <source>
        <dbReference type="EMBL" id="KMS60039.1"/>
    </source>
</evidence>
<dbReference type="Proteomes" id="UP000052268">
    <property type="component" value="Unassembled WGS sequence"/>
</dbReference>
<sequence length="239" mass="27220">MRRAPRRTGFFRPEPRVNFEGSAMTQDLANAYRRDGYAALRGFVPREVANGFLARMKGDLERQGVHMDRLRQEGPLLSRAASELYGFHYPPMATFHWGMTPAVEALVGEPLLPSYSYFRLYREGDICRVHGDRFACEHSLSLTLAYSHDRPWALEVSPARTEKPYQRADAAFREDERAQAVDMNAGDAVLYQGVHHHHGRTTGNPNAWSAHLFLHWVSRDGPYAAEAFDKHPPPPRVTF</sequence>
<reference evidence="1 2" key="1">
    <citation type="journal article" date="2015" name="G3 (Bethesda)">
        <title>Insights into Ongoing Evolution of the Hexachlorocyclohexane Catabolic Pathway from Comparative Genomics of Ten Sphingomonadaceae Strains.</title>
        <authorList>
            <person name="Pearce S.L."/>
            <person name="Oakeshott J.G."/>
            <person name="Pandey G."/>
        </authorList>
    </citation>
    <scope>NUCLEOTIDE SEQUENCE [LARGE SCALE GENOMIC DNA]</scope>
    <source>
        <strain evidence="1 2">LL02</strain>
    </source>
</reference>
<dbReference type="PATRIC" id="fig|1114963.3.peg.1227"/>
<evidence type="ECO:0000313" key="2">
    <source>
        <dbReference type="Proteomes" id="UP000052268"/>
    </source>
</evidence>
<evidence type="ECO:0008006" key="3">
    <source>
        <dbReference type="Google" id="ProtNLM"/>
    </source>
</evidence>
<accession>A0A0J7Y7Y9</accession>
<keyword evidence="2" id="KW-1185">Reference proteome</keyword>
<protein>
    <recommendedName>
        <fullName evidence="3">Phytanoyl-CoA dioxygenase</fullName>
    </recommendedName>
</protein>
<dbReference type="SUPFAM" id="SSF51197">
    <property type="entry name" value="Clavaminate synthase-like"/>
    <property type="match status" value="1"/>
</dbReference>
<dbReference type="Gene3D" id="2.60.120.620">
    <property type="entry name" value="q2cbj1_9rhob like domain"/>
    <property type="match status" value="1"/>
</dbReference>
<organism evidence="1 2">
    <name type="scientific">Novosphingobium barchaimii LL02</name>
    <dbReference type="NCBI Taxonomy" id="1114963"/>
    <lineage>
        <taxon>Bacteria</taxon>
        <taxon>Pseudomonadati</taxon>
        <taxon>Pseudomonadota</taxon>
        <taxon>Alphaproteobacteria</taxon>
        <taxon>Sphingomonadales</taxon>
        <taxon>Sphingomonadaceae</taxon>
        <taxon>Novosphingobium</taxon>
    </lineage>
</organism>
<name>A0A0J7Y7Y9_9SPHN</name>
<proteinExistence type="predicted"/>
<dbReference type="AlphaFoldDB" id="A0A0J7Y7Y9"/>
<dbReference type="EMBL" id="JACU01000002">
    <property type="protein sequence ID" value="KMS60039.1"/>
    <property type="molecule type" value="Genomic_DNA"/>
</dbReference>
<comment type="caution">
    <text evidence="1">The sequence shown here is derived from an EMBL/GenBank/DDBJ whole genome shotgun (WGS) entry which is preliminary data.</text>
</comment>
<gene>
    <name evidence="1" type="ORF">V474_11605</name>
</gene>